<feature type="transmembrane region" description="Helical" evidence="1">
    <location>
        <begin position="204"/>
        <end position="236"/>
    </location>
</feature>
<accession>A0A1H6A2X7</accession>
<dbReference type="Proteomes" id="UP000236737">
    <property type="component" value="Unassembled WGS sequence"/>
</dbReference>
<sequence>MLKTTKEKIEEIKTNGYQIDFGNVFNHAFENYKKIALYAGLMIFVFAILLGFLAAGIVISTFGVSALNQKILDDLRVENFTGLHLAIYLILGILFNCLLVPFLAGLIKMAHSAEKDEEFHVSTVFQYYKNPYFQELVISAFIITIFSIGLSEMLKLVGIEIIGALLSAVISFFTFLTIPLIIFGNLKAIDALKSSMIIVSKQPLVLLGLIIVSRIASLVGFIGCCIGLFFTIPFIYSMYYVIYTSIIGIDSENEWE</sequence>
<feature type="transmembrane region" description="Helical" evidence="1">
    <location>
        <begin position="156"/>
        <end position="183"/>
    </location>
</feature>
<organism evidence="2 3">
    <name type="scientific">Flavobacterium urumqiense</name>
    <dbReference type="NCBI Taxonomy" id="935224"/>
    <lineage>
        <taxon>Bacteria</taxon>
        <taxon>Pseudomonadati</taxon>
        <taxon>Bacteroidota</taxon>
        <taxon>Flavobacteriia</taxon>
        <taxon>Flavobacteriales</taxon>
        <taxon>Flavobacteriaceae</taxon>
        <taxon>Flavobacterium</taxon>
    </lineage>
</organism>
<dbReference type="EMBL" id="FNVP01000013">
    <property type="protein sequence ID" value="SEG42405.1"/>
    <property type="molecule type" value="Genomic_DNA"/>
</dbReference>
<reference evidence="3" key="1">
    <citation type="submission" date="2016-10" db="EMBL/GenBank/DDBJ databases">
        <authorList>
            <person name="Varghese N."/>
            <person name="Submissions S."/>
        </authorList>
    </citation>
    <scope>NUCLEOTIDE SEQUENCE [LARGE SCALE GENOMIC DNA]</scope>
    <source>
        <strain evidence="3">CGMCC 1.9230</strain>
    </source>
</reference>
<gene>
    <name evidence="2" type="ORF">SAMN04488130_1136</name>
</gene>
<protein>
    <submittedName>
        <fullName evidence="2">Uncharacterized protein</fullName>
    </submittedName>
</protein>
<dbReference type="AlphaFoldDB" id="A0A1H6A2X7"/>
<dbReference type="RefSeq" id="WP_244175285.1">
    <property type="nucleotide sequence ID" value="NZ_FNVP01000013.1"/>
</dbReference>
<name>A0A1H6A2X7_9FLAO</name>
<feature type="transmembrane region" description="Helical" evidence="1">
    <location>
        <begin position="85"/>
        <end position="107"/>
    </location>
</feature>
<feature type="transmembrane region" description="Helical" evidence="1">
    <location>
        <begin position="35"/>
        <end position="65"/>
    </location>
</feature>
<keyword evidence="3" id="KW-1185">Reference proteome</keyword>
<proteinExistence type="predicted"/>
<feature type="transmembrane region" description="Helical" evidence="1">
    <location>
        <begin position="132"/>
        <end position="150"/>
    </location>
</feature>
<evidence type="ECO:0000313" key="2">
    <source>
        <dbReference type="EMBL" id="SEG42405.1"/>
    </source>
</evidence>
<keyword evidence="1" id="KW-1133">Transmembrane helix</keyword>
<evidence type="ECO:0000313" key="3">
    <source>
        <dbReference type="Proteomes" id="UP000236737"/>
    </source>
</evidence>
<evidence type="ECO:0000256" key="1">
    <source>
        <dbReference type="SAM" id="Phobius"/>
    </source>
</evidence>
<keyword evidence="1" id="KW-0812">Transmembrane</keyword>
<keyword evidence="1" id="KW-0472">Membrane</keyword>